<dbReference type="InterPro" id="IPR036388">
    <property type="entry name" value="WH-like_DNA-bd_sf"/>
</dbReference>
<dbReference type="OrthoDB" id="5495633at2"/>
<evidence type="ECO:0000256" key="4">
    <source>
        <dbReference type="ARBA" id="ARBA00023163"/>
    </source>
</evidence>
<comment type="similarity">
    <text evidence="1">Belongs to the LysR transcriptional regulatory family.</text>
</comment>
<dbReference type="PROSITE" id="PS50931">
    <property type="entry name" value="HTH_LYSR"/>
    <property type="match status" value="1"/>
</dbReference>
<evidence type="ECO:0000256" key="2">
    <source>
        <dbReference type="ARBA" id="ARBA00023015"/>
    </source>
</evidence>
<keyword evidence="4" id="KW-0804">Transcription</keyword>
<dbReference type="GO" id="GO:0003677">
    <property type="term" value="F:DNA binding"/>
    <property type="evidence" value="ECO:0007669"/>
    <property type="project" value="UniProtKB-KW"/>
</dbReference>
<dbReference type="Pfam" id="PF03466">
    <property type="entry name" value="LysR_substrate"/>
    <property type="match status" value="1"/>
</dbReference>
<dbReference type="EMBL" id="CABPSN010000003">
    <property type="protein sequence ID" value="VVE14963.1"/>
    <property type="molecule type" value="Genomic_DNA"/>
</dbReference>
<dbReference type="GO" id="GO:0003700">
    <property type="term" value="F:DNA-binding transcription factor activity"/>
    <property type="evidence" value="ECO:0007669"/>
    <property type="project" value="InterPro"/>
</dbReference>
<accession>A0A5E4VSK4</accession>
<dbReference type="SUPFAM" id="SSF46785">
    <property type="entry name" value="Winged helix' DNA-binding domain"/>
    <property type="match status" value="1"/>
</dbReference>
<evidence type="ECO:0000256" key="3">
    <source>
        <dbReference type="ARBA" id="ARBA00023125"/>
    </source>
</evidence>
<gene>
    <name evidence="6" type="ORF">PAQ31011_02854</name>
</gene>
<evidence type="ECO:0000313" key="6">
    <source>
        <dbReference type="EMBL" id="VVE14963.1"/>
    </source>
</evidence>
<dbReference type="PRINTS" id="PR00039">
    <property type="entry name" value="HTHLYSR"/>
</dbReference>
<keyword evidence="3" id="KW-0238">DNA-binding</keyword>
<dbReference type="CDD" id="cd08459">
    <property type="entry name" value="PBP2_DntR_NahR_LinR_like"/>
    <property type="match status" value="1"/>
</dbReference>
<dbReference type="Pfam" id="PF00126">
    <property type="entry name" value="HTH_1"/>
    <property type="match status" value="1"/>
</dbReference>
<evidence type="ECO:0000256" key="1">
    <source>
        <dbReference type="ARBA" id="ARBA00009437"/>
    </source>
</evidence>
<dbReference type="InterPro" id="IPR005119">
    <property type="entry name" value="LysR_subst-bd"/>
</dbReference>
<dbReference type="SUPFAM" id="SSF53850">
    <property type="entry name" value="Periplasmic binding protein-like II"/>
    <property type="match status" value="1"/>
</dbReference>
<protein>
    <submittedName>
        <fullName evidence="6">LysR family transcriptional regulator</fullName>
    </submittedName>
</protein>
<keyword evidence="2" id="KW-0805">Transcription regulation</keyword>
<name>A0A5E4VSK4_9BURK</name>
<keyword evidence="7" id="KW-1185">Reference proteome</keyword>
<sequence length="305" mass="34203">MGCGMNEFDLKLLQIFAEIYATGSVSRAAEKLELSQPTLSVGLAKLRTRFNDPLFVRIGGGMRPTPHAEALITPIRELLRLLQHTLSLQAVFDPLSSQRVFNIAMTDISQVVLLPQILAKVRAEAPNVRIETTHISTETAAQLESGEVDLIIGYMPQIEAGFYQQKLFDDHVVCLLRDNHPRIDSRLTLKRYLSEAHLEVKVAGSGFAAVIRMLETEAPLRRVHLRIPSYLGIGEILTSSDLLATVPRLLADVLQRRNALRVLPMPVSLPSFTIMQYWHARFHQNPACRWIRQSVAELFGQQPVA</sequence>
<reference evidence="6 7" key="1">
    <citation type="submission" date="2019-08" db="EMBL/GenBank/DDBJ databases">
        <authorList>
            <person name="Peeters C."/>
        </authorList>
    </citation>
    <scope>NUCLEOTIDE SEQUENCE [LARGE SCALE GENOMIC DNA]</scope>
    <source>
        <strain evidence="6 7">LMG 31011</strain>
    </source>
</reference>
<dbReference type="InterPro" id="IPR050389">
    <property type="entry name" value="LysR-type_TF"/>
</dbReference>
<dbReference type="Gene3D" id="3.40.190.10">
    <property type="entry name" value="Periplasmic binding protein-like II"/>
    <property type="match status" value="2"/>
</dbReference>
<proteinExistence type="inferred from homology"/>
<evidence type="ECO:0000313" key="7">
    <source>
        <dbReference type="Proteomes" id="UP000366819"/>
    </source>
</evidence>
<evidence type="ECO:0000259" key="5">
    <source>
        <dbReference type="PROSITE" id="PS50931"/>
    </source>
</evidence>
<dbReference type="InterPro" id="IPR036390">
    <property type="entry name" value="WH_DNA-bd_sf"/>
</dbReference>
<dbReference type="InterPro" id="IPR000847">
    <property type="entry name" value="LysR_HTH_N"/>
</dbReference>
<dbReference type="PANTHER" id="PTHR30118:SF15">
    <property type="entry name" value="TRANSCRIPTIONAL REGULATORY PROTEIN"/>
    <property type="match status" value="1"/>
</dbReference>
<dbReference type="PANTHER" id="PTHR30118">
    <property type="entry name" value="HTH-TYPE TRANSCRIPTIONAL REGULATOR LEUO-RELATED"/>
    <property type="match status" value="1"/>
</dbReference>
<dbReference type="Proteomes" id="UP000366819">
    <property type="component" value="Unassembled WGS sequence"/>
</dbReference>
<dbReference type="Gene3D" id="1.10.10.10">
    <property type="entry name" value="Winged helix-like DNA-binding domain superfamily/Winged helix DNA-binding domain"/>
    <property type="match status" value="1"/>
</dbReference>
<feature type="domain" description="HTH lysR-type" evidence="5">
    <location>
        <begin position="8"/>
        <end position="65"/>
    </location>
</feature>
<dbReference type="AlphaFoldDB" id="A0A5E4VSK4"/>
<organism evidence="6 7">
    <name type="scientific">Pandoraea aquatica</name>
    <dbReference type="NCBI Taxonomy" id="2508290"/>
    <lineage>
        <taxon>Bacteria</taxon>
        <taxon>Pseudomonadati</taxon>
        <taxon>Pseudomonadota</taxon>
        <taxon>Betaproteobacteria</taxon>
        <taxon>Burkholderiales</taxon>
        <taxon>Burkholderiaceae</taxon>
        <taxon>Pandoraea</taxon>
    </lineage>
</organism>